<protein>
    <submittedName>
        <fullName evidence="9">LPS O-antigen length regulator</fullName>
    </submittedName>
</protein>
<dbReference type="PANTHER" id="PTHR32309:SF13">
    <property type="entry name" value="FERRIC ENTEROBACTIN TRANSPORT PROTEIN FEPE"/>
    <property type="match status" value="1"/>
</dbReference>
<gene>
    <name evidence="9" type="ORF">CWC05_13750</name>
</gene>
<dbReference type="Pfam" id="PF13807">
    <property type="entry name" value="GNVR"/>
    <property type="match status" value="1"/>
</dbReference>
<evidence type="ECO:0000256" key="6">
    <source>
        <dbReference type="SAM" id="Phobius"/>
    </source>
</evidence>
<keyword evidence="2" id="KW-1003">Cell membrane</keyword>
<reference evidence="9 10" key="1">
    <citation type="submission" date="2017-12" db="EMBL/GenBank/DDBJ databases">
        <authorList>
            <person name="Paulsen S."/>
            <person name="Gram L.K."/>
        </authorList>
    </citation>
    <scope>NUCLEOTIDE SEQUENCE [LARGE SCALE GENOMIC DNA]</scope>
    <source>
        <strain evidence="9 10">S2897</strain>
    </source>
</reference>
<keyword evidence="4 6" id="KW-1133">Transmembrane helix</keyword>
<dbReference type="Proteomes" id="UP000305874">
    <property type="component" value="Unassembled WGS sequence"/>
</dbReference>
<evidence type="ECO:0000259" key="8">
    <source>
        <dbReference type="Pfam" id="PF13807"/>
    </source>
</evidence>
<sequence length="310" mass="34212">MTVQEAGEYHQSADSAGLDGLFKAIWRGKWIIIVTTFIAAVLAVVYAISLPNIYKSDVLLAPAEENTGGGMSALAGQFGGLATLAGMNLDSGGTDKTTIALEVLQSKSFIGDFVEKNNLKAILMATKGWDRGTDTLIYNEKMYDPDSKTWLREVSAPLTPEPSLLEVHDHFIKNNLVVEQDKISGLVRVLVKHYSPSVAKDLVEKLVNSLNKTMRTKDITEAQNSIDYLNGALEDTKIADMRTVFYQLIEKQQQTKMLASVRAEYVFKVIDPAVVEEKKYEPKRPLIVVLLAILGGLIGVVISLVRYFKD</sequence>
<organism evidence="9 10">
    <name type="scientific">Pseudoalteromonas ruthenica</name>
    <dbReference type="NCBI Taxonomy" id="151081"/>
    <lineage>
        <taxon>Bacteria</taxon>
        <taxon>Pseudomonadati</taxon>
        <taxon>Pseudomonadota</taxon>
        <taxon>Gammaproteobacteria</taxon>
        <taxon>Alteromonadales</taxon>
        <taxon>Pseudoalteromonadaceae</taxon>
        <taxon>Pseudoalteromonas</taxon>
    </lineage>
</organism>
<dbReference type="GO" id="GO:0004713">
    <property type="term" value="F:protein tyrosine kinase activity"/>
    <property type="evidence" value="ECO:0007669"/>
    <property type="project" value="TreeGrafter"/>
</dbReference>
<feature type="transmembrane region" description="Helical" evidence="6">
    <location>
        <begin position="286"/>
        <end position="308"/>
    </location>
</feature>
<evidence type="ECO:0000256" key="5">
    <source>
        <dbReference type="ARBA" id="ARBA00023136"/>
    </source>
</evidence>
<feature type="transmembrane region" description="Helical" evidence="6">
    <location>
        <begin position="30"/>
        <end position="48"/>
    </location>
</feature>
<dbReference type="GO" id="GO:0005886">
    <property type="term" value="C:plasma membrane"/>
    <property type="evidence" value="ECO:0007669"/>
    <property type="project" value="UniProtKB-SubCell"/>
</dbReference>
<evidence type="ECO:0000313" key="9">
    <source>
        <dbReference type="EMBL" id="TMP86466.1"/>
    </source>
</evidence>
<comment type="subcellular location">
    <subcellularLocation>
        <location evidence="1">Cell membrane</location>
        <topology evidence="1">Multi-pass membrane protein</topology>
    </subcellularLocation>
</comment>
<proteinExistence type="predicted"/>
<evidence type="ECO:0000313" key="10">
    <source>
        <dbReference type="Proteomes" id="UP000305874"/>
    </source>
</evidence>
<dbReference type="InterPro" id="IPR032807">
    <property type="entry name" value="GNVR"/>
</dbReference>
<comment type="caution">
    <text evidence="9">The sequence shown here is derived from an EMBL/GenBank/DDBJ whole genome shotgun (WGS) entry which is preliminary data.</text>
</comment>
<reference evidence="10" key="2">
    <citation type="submission" date="2019-06" db="EMBL/GenBank/DDBJ databases">
        <title>Co-occurence of chitin degradation, pigmentation and bioactivity in marine Pseudoalteromonas.</title>
        <authorList>
            <person name="Sonnenschein E.C."/>
            <person name="Bech P.K."/>
        </authorList>
    </citation>
    <scope>NUCLEOTIDE SEQUENCE [LARGE SCALE GENOMIC DNA]</scope>
    <source>
        <strain evidence="10">S2897</strain>
    </source>
</reference>
<keyword evidence="3 6" id="KW-0812">Transmembrane</keyword>
<feature type="domain" description="Tyrosine-protein kinase G-rich" evidence="8">
    <location>
        <begin position="242"/>
        <end position="307"/>
    </location>
</feature>
<evidence type="ECO:0000256" key="1">
    <source>
        <dbReference type="ARBA" id="ARBA00004651"/>
    </source>
</evidence>
<dbReference type="RefSeq" id="WP_138548576.1">
    <property type="nucleotide sequence ID" value="NZ_PNBS01000021.1"/>
</dbReference>
<dbReference type="InterPro" id="IPR003856">
    <property type="entry name" value="LPS_length_determ_N"/>
</dbReference>
<evidence type="ECO:0000256" key="2">
    <source>
        <dbReference type="ARBA" id="ARBA00022475"/>
    </source>
</evidence>
<evidence type="ECO:0000256" key="3">
    <source>
        <dbReference type="ARBA" id="ARBA00022692"/>
    </source>
</evidence>
<evidence type="ECO:0000256" key="4">
    <source>
        <dbReference type="ARBA" id="ARBA00022989"/>
    </source>
</evidence>
<dbReference type="InterPro" id="IPR050445">
    <property type="entry name" value="Bact_polysacc_biosynth/exp"/>
</dbReference>
<dbReference type="Pfam" id="PF02706">
    <property type="entry name" value="Wzz"/>
    <property type="match status" value="1"/>
</dbReference>
<dbReference type="EMBL" id="PNCG01000014">
    <property type="protein sequence ID" value="TMP86466.1"/>
    <property type="molecule type" value="Genomic_DNA"/>
</dbReference>
<dbReference type="AlphaFoldDB" id="A0A5S3Z4L0"/>
<evidence type="ECO:0000259" key="7">
    <source>
        <dbReference type="Pfam" id="PF02706"/>
    </source>
</evidence>
<name>A0A5S3Z4L0_9GAMM</name>
<accession>A0A5S3Z4L0</accession>
<feature type="domain" description="Polysaccharide chain length determinant N-terminal" evidence="7">
    <location>
        <begin position="18"/>
        <end position="115"/>
    </location>
</feature>
<keyword evidence="5 6" id="KW-0472">Membrane</keyword>
<dbReference type="PANTHER" id="PTHR32309">
    <property type="entry name" value="TYROSINE-PROTEIN KINASE"/>
    <property type="match status" value="1"/>
</dbReference>